<protein>
    <submittedName>
        <fullName evidence="1">Uncharacterized protein</fullName>
    </submittedName>
</protein>
<name>X1IYA5_9ZZZZ</name>
<organism evidence="1">
    <name type="scientific">marine sediment metagenome</name>
    <dbReference type="NCBI Taxonomy" id="412755"/>
    <lineage>
        <taxon>unclassified sequences</taxon>
        <taxon>metagenomes</taxon>
        <taxon>ecological metagenomes</taxon>
    </lineage>
</organism>
<reference evidence="1" key="1">
    <citation type="journal article" date="2014" name="Front. Microbiol.">
        <title>High frequency of phylogenetically diverse reductive dehalogenase-homologous genes in deep subseafloor sedimentary metagenomes.</title>
        <authorList>
            <person name="Kawai M."/>
            <person name="Futagami T."/>
            <person name="Toyoda A."/>
            <person name="Takaki Y."/>
            <person name="Nishi S."/>
            <person name="Hori S."/>
            <person name="Arai W."/>
            <person name="Tsubouchi T."/>
            <person name="Morono Y."/>
            <person name="Uchiyama I."/>
            <person name="Ito T."/>
            <person name="Fujiyama A."/>
            <person name="Inagaki F."/>
            <person name="Takami H."/>
        </authorList>
    </citation>
    <scope>NUCLEOTIDE SEQUENCE</scope>
    <source>
        <strain evidence="1">Expedition CK06-06</strain>
    </source>
</reference>
<accession>X1IYA5</accession>
<gene>
    <name evidence="1" type="ORF">S03H2_51876</name>
</gene>
<proteinExistence type="predicted"/>
<evidence type="ECO:0000313" key="1">
    <source>
        <dbReference type="EMBL" id="GAH62508.1"/>
    </source>
</evidence>
<feature type="non-terminal residue" evidence="1">
    <location>
        <position position="110"/>
    </location>
</feature>
<sequence length="110" mass="12303">MVESVEEKSPVGIPSISYESMAELWTLIHDLLGGTAAMREAAQTWLPQEPAEGSTAYKARLNRSILYNGYKDTLNKLKNRPFTRPVVAIDFPPDIAYLEHDVDGNNKPLE</sequence>
<comment type="caution">
    <text evidence="1">The sequence shown here is derived from an EMBL/GenBank/DDBJ whole genome shotgun (WGS) entry which is preliminary data.</text>
</comment>
<dbReference type="EMBL" id="BARU01032939">
    <property type="protein sequence ID" value="GAH62508.1"/>
    <property type="molecule type" value="Genomic_DNA"/>
</dbReference>
<dbReference type="AlphaFoldDB" id="X1IYA5"/>